<proteinExistence type="inferred from homology"/>
<evidence type="ECO:0000256" key="5">
    <source>
        <dbReference type="RuleBase" id="RU367091"/>
    </source>
</evidence>
<evidence type="ECO:0000256" key="2">
    <source>
        <dbReference type="ARBA" id="ARBA00022737"/>
    </source>
</evidence>
<evidence type="ECO:0000313" key="8">
    <source>
        <dbReference type="Proteomes" id="UP000275846"/>
    </source>
</evidence>
<feature type="repeat" description="TPR" evidence="4">
    <location>
        <begin position="98"/>
        <end position="131"/>
    </location>
</feature>
<keyword evidence="5" id="KW-0256">Endoplasmic reticulum</keyword>
<evidence type="ECO:0000256" key="4">
    <source>
        <dbReference type="PROSITE-ProRule" id="PRU00339"/>
    </source>
</evidence>
<dbReference type="PROSITE" id="PS50005">
    <property type="entry name" value="TPR"/>
    <property type="match status" value="1"/>
</dbReference>
<dbReference type="WBParaSite" id="SSLN_0001417201-mRNA-1">
    <property type="protein sequence ID" value="SSLN_0001417201-mRNA-1"/>
    <property type="gene ID" value="SSLN_0001417201"/>
</dbReference>
<dbReference type="InterPro" id="IPR055217">
    <property type="entry name" value="TPR_EMC2"/>
</dbReference>
<reference evidence="7 8" key="2">
    <citation type="submission" date="2018-11" db="EMBL/GenBank/DDBJ databases">
        <authorList>
            <consortium name="Pathogen Informatics"/>
        </authorList>
    </citation>
    <scope>NUCLEOTIDE SEQUENCE [LARGE SCALE GENOMIC DNA]</scope>
    <source>
        <strain evidence="7 8">NST_G2</strain>
    </source>
</reference>
<dbReference type="EMBL" id="UYSU01038260">
    <property type="protein sequence ID" value="VDM00041.1"/>
    <property type="molecule type" value="Genomic_DNA"/>
</dbReference>
<gene>
    <name evidence="7" type="ORF">SSLN_LOCUS13655</name>
</gene>
<evidence type="ECO:0000256" key="3">
    <source>
        <dbReference type="ARBA" id="ARBA00022803"/>
    </source>
</evidence>
<accession>A0A183TB09</accession>
<evidence type="ECO:0000259" key="6">
    <source>
        <dbReference type="Pfam" id="PF22890"/>
    </source>
</evidence>
<comment type="subcellular location">
    <subcellularLocation>
        <location evidence="5">Endoplasmic reticulum membrane</location>
        <topology evidence="5">Peripheral membrane protein</topology>
        <orientation evidence="5">Cytoplasmic side</orientation>
    </subcellularLocation>
</comment>
<dbReference type="InterPro" id="IPR039856">
    <property type="entry name" value="EMC2-like"/>
</dbReference>
<dbReference type="SUPFAM" id="SSF48452">
    <property type="entry name" value="TPR-like"/>
    <property type="match status" value="1"/>
</dbReference>
<sequence length="148" mass="16784">MIADYVLGVALAELRRIRESGLRSNSRVVEIWCKDVEPKSHKLGQEKWVILEQVFVAALDVGNGEVAKVARKRFIAILKAQGQIKEAVDELNNFMADTEAWGELADLYLQQGDFKHAAFCVEEMMLASPHNHLLHQRLAEVHCVPFQF</sequence>
<evidence type="ECO:0000256" key="1">
    <source>
        <dbReference type="ARBA" id="ARBA00010361"/>
    </source>
</evidence>
<dbReference type="InterPro" id="IPR019734">
    <property type="entry name" value="TPR_rpt"/>
</dbReference>
<evidence type="ECO:0000313" key="9">
    <source>
        <dbReference type="WBParaSite" id="SSLN_0001417201-mRNA-1"/>
    </source>
</evidence>
<comment type="function">
    <text evidence="5">Part of the endoplasmic reticulum membrane protein complex (EMC) that enables the energy-independent insertion into endoplasmic reticulum membranes of newly synthesized membrane proteins.</text>
</comment>
<reference evidence="9" key="1">
    <citation type="submission" date="2016-06" db="UniProtKB">
        <authorList>
            <consortium name="WormBaseParasite"/>
        </authorList>
    </citation>
    <scope>IDENTIFICATION</scope>
</reference>
<dbReference type="STRING" id="70667.A0A183TB09"/>
<evidence type="ECO:0000313" key="7">
    <source>
        <dbReference type="EMBL" id="VDM00041.1"/>
    </source>
</evidence>
<comment type="subunit">
    <text evidence="5">Component of the ER membrane protein complex (EMC).</text>
</comment>
<dbReference type="Gene3D" id="1.25.40.10">
    <property type="entry name" value="Tetratricopeptide repeat domain"/>
    <property type="match status" value="1"/>
</dbReference>
<keyword evidence="8" id="KW-1185">Reference proteome</keyword>
<dbReference type="GO" id="GO:0072546">
    <property type="term" value="C:EMC complex"/>
    <property type="evidence" value="ECO:0007669"/>
    <property type="project" value="UniProtKB-UniRule"/>
</dbReference>
<dbReference type="OrthoDB" id="124397at2759"/>
<keyword evidence="2" id="KW-0677">Repeat</keyword>
<dbReference type="PANTHER" id="PTHR12760">
    <property type="entry name" value="TETRATRICOPEPTIDE REPEAT PROTEIN"/>
    <property type="match status" value="1"/>
</dbReference>
<keyword evidence="5" id="KW-0472">Membrane</keyword>
<feature type="domain" description="EMC2 TPR-like" evidence="6">
    <location>
        <begin position="48"/>
        <end position="142"/>
    </location>
</feature>
<comment type="similarity">
    <text evidence="1 5">Belongs to the EMC2 family.</text>
</comment>
<dbReference type="AlphaFoldDB" id="A0A183TB09"/>
<keyword evidence="3 4" id="KW-0802">TPR repeat</keyword>
<protein>
    <recommendedName>
        <fullName evidence="5">ER membrane protein complex subunit 2</fullName>
    </recommendedName>
</protein>
<dbReference type="Pfam" id="PF22890">
    <property type="entry name" value="TPR_EMC2"/>
    <property type="match status" value="1"/>
</dbReference>
<organism evidence="9">
    <name type="scientific">Schistocephalus solidus</name>
    <name type="common">Tapeworm</name>
    <dbReference type="NCBI Taxonomy" id="70667"/>
    <lineage>
        <taxon>Eukaryota</taxon>
        <taxon>Metazoa</taxon>
        <taxon>Spiralia</taxon>
        <taxon>Lophotrochozoa</taxon>
        <taxon>Platyhelminthes</taxon>
        <taxon>Cestoda</taxon>
        <taxon>Eucestoda</taxon>
        <taxon>Diphyllobothriidea</taxon>
        <taxon>Diphyllobothriidae</taxon>
        <taxon>Schistocephalus</taxon>
    </lineage>
</organism>
<dbReference type="InterPro" id="IPR011990">
    <property type="entry name" value="TPR-like_helical_dom_sf"/>
</dbReference>
<dbReference type="Proteomes" id="UP000275846">
    <property type="component" value="Unassembled WGS sequence"/>
</dbReference>
<name>A0A183TB09_SCHSO</name>